<dbReference type="AlphaFoldDB" id="A0A9D5DJE8"/>
<reference evidence="2" key="1">
    <citation type="submission" date="2022-10" db="EMBL/GenBank/DDBJ databases">
        <title>Adaptive evolution leads to modifications in subtelomeric GC content in a zoonotic Cryptosporidium species.</title>
        <authorList>
            <person name="Li J."/>
            <person name="Feng Y."/>
            <person name="Xiao L."/>
        </authorList>
    </citation>
    <scope>NUCLEOTIDE SEQUENCE</scope>
    <source>
        <strain evidence="2">33844</strain>
    </source>
</reference>
<dbReference type="Proteomes" id="UP001067231">
    <property type="component" value="Unassembled WGS sequence"/>
</dbReference>
<evidence type="ECO:0000256" key="1">
    <source>
        <dbReference type="SAM" id="MobiDB-lite"/>
    </source>
</evidence>
<feature type="region of interest" description="Disordered" evidence="1">
    <location>
        <begin position="143"/>
        <end position="187"/>
    </location>
</feature>
<gene>
    <name evidence="2" type="ORF">OJ253_360</name>
</gene>
<dbReference type="OrthoDB" id="340998at2759"/>
<organism evidence="2">
    <name type="scientific">Cryptosporidium canis</name>
    <dbReference type="NCBI Taxonomy" id="195482"/>
    <lineage>
        <taxon>Eukaryota</taxon>
        <taxon>Sar</taxon>
        <taxon>Alveolata</taxon>
        <taxon>Apicomplexa</taxon>
        <taxon>Conoidasida</taxon>
        <taxon>Coccidia</taxon>
        <taxon>Eucoccidiorida</taxon>
        <taxon>Eimeriorina</taxon>
        <taxon>Cryptosporidiidae</taxon>
        <taxon>Cryptosporidium</taxon>
    </lineage>
</organism>
<comment type="caution">
    <text evidence="2">The sequence shown here is derived from an EMBL/GenBank/DDBJ whole genome shotgun (WGS) entry which is preliminary data.</text>
</comment>
<dbReference type="EMBL" id="JAPCXC010000004">
    <property type="protein sequence ID" value="KAJ1613106.1"/>
    <property type="molecule type" value="Genomic_DNA"/>
</dbReference>
<proteinExistence type="predicted"/>
<name>A0A9D5DJE8_9CRYT</name>
<sequence>MEKEIIIAQVLEELKQSIILINDSLGTEKYDTSSISNLSLSTILNVCDIHIVDELPQFQTRAEDLLVMPFEESQTNMSMPQNQHIPPNYIILPSSGYVSIQNEAMGGASWNYYDDCESTSEGSFMSDCDDEEASDVEIDMSDFNQSFSNHPNPDSGSNPEPLQIRTNGNDFVDSFGQSHFNGSSRNEPCLEVSPISFGSNSPFYRESVVENQDGSRPVPMDSENALKRQPIAEIEEDERDLKMAKYDSQLPSGIDEVFY</sequence>
<feature type="compositionally biased region" description="Polar residues" evidence="1">
    <location>
        <begin position="143"/>
        <end position="186"/>
    </location>
</feature>
<accession>A0A9D5DJE8</accession>
<evidence type="ECO:0000313" key="2">
    <source>
        <dbReference type="EMBL" id="KAJ1613106.1"/>
    </source>
</evidence>
<protein>
    <submittedName>
        <fullName evidence="2">Uncharacterized protein</fullName>
    </submittedName>
</protein>